<dbReference type="InterPro" id="IPR012340">
    <property type="entry name" value="NA-bd_OB-fold"/>
</dbReference>
<evidence type="ECO:0000313" key="3">
    <source>
        <dbReference type="EMBL" id="KAJ9546522.1"/>
    </source>
</evidence>
<feature type="region of interest" description="Disordered" evidence="1">
    <location>
        <begin position="118"/>
        <end position="163"/>
    </location>
</feature>
<dbReference type="PANTHER" id="PTHR45786">
    <property type="entry name" value="DNA BINDING PROTEIN-LIKE"/>
    <property type="match status" value="1"/>
</dbReference>
<dbReference type="Proteomes" id="UP001172457">
    <property type="component" value="Chromosome 5"/>
</dbReference>
<dbReference type="InterPro" id="IPR013955">
    <property type="entry name" value="Rep_factor-A_C"/>
</dbReference>
<name>A0AA38T820_9ASTR</name>
<dbReference type="Gene3D" id="2.40.50.140">
    <property type="entry name" value="Nucleic acid-binding proteins"/>
    <property type="match status" value="2"/>
</dbReference>
<organism evidence="3 4">
    <name type="scientific">Centaurea solstitialis</name>
    <name type="common">yellow star-thistle</name>
    <dbReference type="NCBI Taxonomy" id="347529"/>
    <lineage>
        <taxon>Eukaryota</taxon>
        <taxon>Viridiplantae</taxon>
        <taxon>Streptophyta</taxon>
        <taxon>Embryophyta</taxon>
        <taxon>Tracheophyta</taxon>
        <taxon>Spermatophyta</taxon>
        <taxon>Magnoliopsida</taxon>
        <taxon>eudicotyledons</taxon>
        <taxon>Gunneridae</taxon>
        <taxon>Pentapetalae</taxon>
        <taxon>asterids</taxon>
        <taxon>campanulids</taxon>
        <taxon>Asterales</taxon>
        <taxon>Asteraceae</taxon>
        <taxon>Carduoideae</taxon>
        <taxon>Cardueae</taxon>
        <taxon>Centaureinae</taxon>
        <taxon>Centaurea</taxon>
    </lineage>
</organism>
<dbReference type="PANTHER" id="PTHR45786:SF74">
    <property type="entry name" value="ATP-DEPENDENT DNA HELICASE"/>
    <property type="match status" value="1"/>
</dbReference>
<evidence type="ECO:0000259" key="2">
    <source>
        <dbReference type="Pfam" id="PF08646"/>
    </source>
</evidence>
<feature type="compositionally biased region" description="Basic and acidic residues" evidence="1">
    <location>
        <begin position="142"/>
        <end position="154"/>
    </location>
</feature>
<dbReference type="AlphaFoldDB" id="A0AA38T820"/>
<sequence>MQNHNRKKQRLNHHDQNIDSLSINVNSLPLPMHFETDNNIIENIDGVGTHELCSNSNSNALGPVTDADTLVIDTGTAESHVSDTSSSSTSSRPRVSKRIKIFKNLHRSSLPQILLQKGQPGLDQRNTPDVDGIGPSSSSNRTQHEATHGGKESATESTSQGHSTTYLDLGDCDQICEHCRAFFWYHERVKGHPSNRRPKYSRCCRGDRVGLPLPRVLPQIIKDLFRDRHFMENIRAYNMMFAMTSFGAKVDDSVNNGSGPYVLKVEGQISHWMGSLCPPTNHKPRFLQMYIYDTDNEVCNRLSYFSGGGHGNLNPEIVNTLIKILDEFNDLVKLFRTARDMCLHEEPPHSVFGYITVGTRCGGNDFDIIIRLKDGPPQRINKLHPSYMALQFPLLFVFGEHGWSLELKLVNDGVRRSKQLTMNMFYSFQIHDRVNVYALLLRGGRLFQQYLVNAYISIEQNRLDYVQSMQDVFRSEYLQGVHDALVKGATDSLSNYMCEGEKTFFVTVPHKTRIKLGRAATFEHISDDGFLVYYFNFLGYDQLTPRLNNHRLLTDYIGKIENVYEVFKTKGTTIVKVRLENLSGKMIEATFWDEVTMSFDKQVVEALPSPVIDAVTSMKVTEYLGNLQLTATPTSHIYVNQDIPEATSLAAGFAIRDDQNPVLKIRYEKSKDIEVEMQRNRFTLKDLLSQNPYRYGGAQFTCKASLVSIDESKGWFYKACSQCRKKLQRRGNMLACEDHEQVSKPKNLFFITTRMSDDTAHANILFFDAAATMLFNTDCHTFINQLGFIDPYTLPEPLSIIKGQTKIFQLHFTRSSKPGDIGLVADAVFEEVIVADKESPIQTHIINHSATSSAPKGTHVPSTELTSTAPATPASFCLDHLASTPITPLSTLTTTTLAADPSAQTTETKHHKQTSTKKPLFQTSSGPHRCDPRVSCNVGCVITAQQDGMPLTKHKSSVGPPDEKQ</sequence>
<evidence type="ECO:0000313" key="4">
    <source>
        <dbReference type="Proteomes" id="UP001172457"/>
    </source>
</evidence>
<feature type="region of interest" description="Disordered" evidence="1">
    <location>
        <begin position="900"/>
        <end position="928"/>
    </location>
</feature>
<protein>
    <recommendedName>
        <fullName evidence="2">Replication factor A C-terminal domain-containing protein</fullName>
    </recommendedName>
</protein>
<proteinExistence type="predicted"/>
<gene>
    <name evidence="3" type="ORF">OSB04_019065</name>
</gene>
<dbReference type="SUPFAM" id="SSF50249">
    <property type="entry name" value="Nucleic acid-binding proteins"/>
    <property type="match status" value="2"/>
</dbReference>
<comment type="caution">
    <text evidence="3">The sequence shown here is derived from an EMBL/GenBank/DDBJ whole genome shotgun (WGS) entry which is preliminary data.</text>
</comment>
<accession>A0AA38T820</accession>
<evidence type="ECO:0000256" key="1">
    <source>
        <dbReference type="SAM" id="MobiDB-lite"/>
    </source>
</evidence>
<dbReference type="EMBL" id="JARYMX010000005">
    <property type="protein sequence ID" value="KAJ9546522.1"/>
    <property type="molecule type" value="Genomic_DNA"/>
</dbReference>
<keyword evidence="4" id="KW-1185">Reference proteome</keyword>
<dbReference type="Pfam" id="PF08646">
    <property type="entry name" value="Rep_fac-A_C"/>
    <property type="match status" value="1"/>
</dbReference>
<feature type="domain" description="Replication factor A C-terminal" evidence="2">
    <location>
        <begin position="700"/>
        <end position="780"/>
    </location>
</feature>
<reference evidence="3" key="1">
    <citation type="submission" date="2023-03" db="EMBL/GenBank/DDBJ databases">
        <title>Chromosome-scale reference genome and RAD-based genetic map of yellow starthistle (Centaurea solstitialis) reveal putative structural variation and QTLs associated with invader traits.</title>
        <authorList>
            <person name="Reatini B."/>
            <person name="Cang F.A."/>
            <person name="Jiang Q."/>
            <person name="Mckibben M.T.W."/>
            <person name="Barker M.S."/>
            <person name="Rieseberg L.H."/>
            <person name="Dlugosch K.M."/>
        </authorList>
    </citation>
    <scope>NUCLEOTIDE SEQUENCE</scope>
    <source>
        <strain evidence="3">CAN-66</strain>
        <tissue evidence="3">Leaf</tissue>
    </source>
</reference>